<proteinExistence type="predicted"/>
<evidence type="ECO:0000313" key="3">
    <source>
        <dbReference type="Proteomes" id="UP000265520"/>
    </source>
</evidence>
<dbReference type="AlphaFoldDB" id="A0A392QGT4"/>
<dbReference type="GO" id="GO:0003824">
    <property type="term" value="F:catalytic activity"/>
    <property type="evidence" value="ECO:0007669"/>
    <property type="project" value="InterPro"/>
</dbReference>
<feature type="non-terminal residue" evidence="2">
    <location>
        <position position="195"/>
    </location>
</feature>
<organism evidence="2 3">
    <name type="scientific">Trifolium medium</name>
    <dbReference type="NCBI Taxonomy" id="97028"/>
    <lineage>
        <taxon>Eukaryota</taxon>
        <taxon>Viridiplantae</taxon>
        <taxon>Streptophyta</taxon>
        <taxon>Embryophyta</taxon>
        <taxon>Tracheophyta</taxon>
        <taxon>Spermatophyta</taxon>
        <taxon>Magnoliopsida</taxon>
        <taxon>eudicotyledons</taxon>
        <taxon>Gunneridae</taxon>
        <taxon>Pentapetalae</taxon>
        <taxon>rosids</taxon>
        <taxon>fabids</taxon>
        <taxon>Fabales</taxon>
        <taxon>Fabaceae</taxon>
        <taxon>Papilionoideae</taxon>
        <taxon>50 kb inversion clade</taxon>
        <taxon>NPAAA clade</taxon>
        <taxon>Hologalegina</taxon>
        <taxon>IRL clade</taxon>
        <taxon>Trifolieae</taxon>
        <taxon>Trifolium</taxon>
    </lineage>
</organism>
<dbReference type="EMBL" id="LXQA010134053">
    <property type="protein sequence ID" value="MCI23084.1"/>
    <property type="molecule type" value="Genomic_DNA"/>
</dbReference>
<dbReference type="PANTHER" id="PTHR33710">
    <property type="entry name" value="BNAC02G09200D PROTEIN"/>
    <property type="match status" value="1"/>
</dbReference>
<accession>A0A392QGT4</accession>
<dbReference type="Pfam" id="PF03372">
    <property type="entry name" value="Exo_endo_phos"/>
    <property type="match status" value="1"/>
</dbReference>
<dbReference type="Proteomes" id="UP000265520">
    <property type="component" value="Unassembled WGS sequence"/>
</dbReference>
<evidence type="ECO:0000313" key="2">
    <source>
        <dbReference type="EMBL" id="MCI23084.1"/>
    </source>
</evidence>
<comment type="caution">
    <text evidence="2">The sequence shown here is derived from an EMBL/GenBank/DDBJ whole genome shotgun (WGS) entry which is preliminary data.</text>
</comment>
<dbReference type="Gene3D" id="3.60.10.10">
    <property type="entry name" value="Endonuclease/exonuclease/phosphatase"/>
    <property type="match status" value="1"/>
</dbReference>
<dbReference type="InterPro" id="IPR036691">
    <property type="entry name" value="Endo/exonu/phosph_ase_sf"/>
</dbReference>
<evidence type="ECO:0000259" key="1">
    <source>
        <dbReference type="Pfam" id="PF03372"/>
    </source>
</evidence>
<dbReference type="InterPro" id="IPR005135">
    <property type="entry name" value="Endo/exonuclease/phosphatase"/>
</dbReference>
<protein>
    <recommendedName>
        <fullName evidence="1">Endonuclease/exonuclease/phosphatase domain-containing protein</fullName>
    </recommendedName>
</protein>
<name>A0A392QGT4_9FABA</name>
<dbReference type="SUPFAM" id="SSF56219">
    <property type="entry name" value="DNase I-like"/>
    <property type="match status" value="1"/>
</dbReference>
<keyword evidence="3" id="KW-1185">Reference proteome</keyword>
<dbReference type="PANTHER" id="PTHR33710:SF64">
    <property type="entry name" value="ENDONUCLEASE_EXONUCLEASE_PHOSPHATASE DOMAIN-CONTAINING PROTEIN"/>
    <property type="match status" value="1"/>
</dbReference>
<feature type="domain" description="Endonuclease/exonuclease/phosphatase" evidence="1">
    <location>
        <begin position="3"/>
        <end position="95"/>
    </location>
</feature>
<sequence length="195" mass="22783">MGNWCVVGDFNAVVSSEERRGVNMETTSNGEMRAFGGFIEEMNLMDLPCLGRRFTWYHANGRTMSRLDRALVSTEWMDSWGMCSLWVLPRDVSDHCPLVLKYGNNDWGPKPFRFNNHWLDHKDFKDVVEEAWRENEVRGWMGFIVKEKLKGLKVRLKEWNKVEFGNTDSRIKKLIEDIQDLDTRGELVGLPNHDV</sequence>
<reference evidence="2 3" key="1">
    <citation type="journal article" date="2018" name="Front. Plant Sci.">
        <title>Red Clover (Trifolium pratense) and Zigzag Clover (T. medium) - A Picture of Genomic Similarities and Differences.</title>
        <authorList>
            <person name="Dluhosova J."/>
            <person name="Istvanek J."/>
            <person name="Nedelnik J."/>
            <person name="Repkova J."/>
        </authorList>
    </citation>
    <scope>NUCLEOTIDE SEQUENCE [LARGE SCALE GENOMIC DNA]</scope>
    <source>
        <strain evidence="3">cv. 10/8</strain>
        <tissue evidence="2">Leaf</tissue>
    </source>
</reference>